<dbReference type="EMBL" id="UZAJ01040572">
    <property type="protein sequence ID" value="VDP15404.1"/>
    <property type="molecule type" value="Genomic_DNA"/>
</dbReference>
<accession>A0A183I2V3</accession>
<keyword evidence="2" id="KW-1185">Reference proteome</keyword>
<proteinExistence type="predicted"/>
<dbReference type="WBParaSite" id="OFLC_0001407301-mRNA-1">
    <property type="protein sequence ID" value="OFLC_0001407301-mRNA-1"/>
    <property type="gene ID" value="OFLC_0001407301"/>
</dbReference>
<organism evidence="3">
    <name type="scientific">Onchocerca flexuosa</name>
    <dbReference type="NCBI Taxonomy" id="387005"/>
    <lineage>
        <taxon>Eukaryota</taxon>
        <taxon>Metazoa</taxon>
        <taxon>Ecdysozoa</taxon>
        <taxon>Nematoda</taxon>
        <taxon>Chromadorea</taxon>
        <taxon>Rhabditida</taxon>
        <taxon>Spirurina</taxon>
        <taxon>Spiruromorpha</taxon>
        <taxon>Filarioidea</taxon>
        <taxon>Onchocercidae</taxon>
        <taxon>Onchocerca</taxon>
    </lineage>
</organism>
<protein>
    <submittedName>
        <fullName evidence="3">t-SNARE coiled-coil homology domain-containing protein</fullName>
    </submittedName>
</protein>
<reference evidence="3" key="1">
    <citation type="submission" date="2016-06" db="UniProtKB">
        <authorList>
            <consortium name="WormBaseParasite"/>
        </authorList>
    </citation>
    <scope>IDENTIFICATION</scope>
</reference>
<dbReference type="STRING" id="387005.A0A183I2V3"/>
<evidence type="ECO:0000313" key="3">
    <source>
        <dbReference type="WBParaSite" id="OFLC_0001407301-mRNA-1"/>
    </source>
</evidence>
<gene>
    <name evidence="1" type="ORF">OFLC_LOCUS14065</name>
</gene>
<evidence type="ECO:0000313" key="1">
    <source>
        <dbReference type="EMBL" id="VDP15404.1"/>
    </source>
</evidence>
<dbReference type="AlphaFoldDB" id="A0A183I2V3"/>
<evidence type="ECO:0000313" key="2">
    <source>
        <dbReference type="Proteomes" id="UP000267606"/>
    </source>
</evidence>
<dbReference type="Proteomes" id="UP000267606">
    <property type="component" value="Unassembled WGS sequence"/>
</dbReference>
<reference evidence="1 2" key="2">
    <citation type="submission" date="2018-11" db="EMBL/GenBank/DDBJ databases">
        <authorList>
            <consortium name="Pathogen Informatics"/>
        </authorList>
    </citation>
    <scope>NUCLEOTIDE SEQUENCE [LARGE SCALE GENOMIC DNA]</scope>
</reference>
<sequence>MTSRNTRSDMNCRRNNGEPLKRFTEAKIRIGDIYNELETYVTDLSLFYSEILNDNGSIPDQQMQEVTRFKESIKTIRDMFMRDTMKVVFFGR</sequence>
<name>A0A183I2V3_9BILA</name>